<comment type="caution">
    <text evidence="1">The sequence shown here is derived from an EMBL/GenBank/DDBJ whole genome shotgun (WGS) entry which is preliminary data.</text>
</comment>
<evidence type="ECO:0000313" key="1">
    <source>
        <dbReference type="EMBL" id="KAF9800883.1"/>
    </source>
</evidence>
<protein>
    <submittedName>
        <fullName evidence="1">Uncharacterized protein</fullName>
    </submittedName>
</protein>
<dbReference type="Proteomes" id="UP000639403">
    <property type="component" value="Unassembled WGS sequence"/>
</dbReference>
<dbReference type="AlphaFoldDB" id="A0A8H7NST2"/>
<accession>A0A8H7NST2</accession>
<dbReference type="EMBL" id="JADOXO010000728">
    <property type="protein sequence ID" value="KAF9800883.1"/>
    <property type="molecule type" value="Genomic_DNA"/>
</dbReference>
<gene>
    <name evidence="1" type="ORF">IEO21_10272</name>
</gene>
<name>A0A8H7NST2_9APHY</name>
<reference evidence="1" key="1">
    <citation type="submission" date="2020-11" db="EMBL/GenBank/DDBJ databases">
        <authorList>
            <person name="Koelle M."/>
            <person name="Horta M.A.C."/>
            <person name="Nowrousian M."/>
            <person name="Ohm R.A."/>
            <person name="Benz P."/>
            <person name="Pilgard A."/>
        </authorList>
    </citation>
    <scope>NUCLEOTIDE SEQUENCE</scope>
    <source>
        <strain evidence="1">FPRL280</strain>
    </source>
</reference>
<reference evidence="1" key="2">
    <citation type="journal article" name="Front. Microbiol.">
        <title>Degradative Capacity of Two Strains of Rhodonia placenta: From Phenotype to Genotype.</title>
        <authorList>
            <person name="Kolle M."/>
            <person name="Horta M.A.C."/>
            <person name="Nowrousian M."/>
            <person name="Ohm R.A."/>
            <person name="Benz J.P."/>
            <person name="Pilgard A."/>
        </authorList>
    </citation>
    <scope>NUCLEOTIDE SEQUENCE</scope>
    <source>
        <strain evidence="1">FPRL280</strain>
    </source>
</reference>
<sequence>MEDGPGAEAVVVVVRWSDFKGNACASGLAAETAVKAQEEVRGWCHVRQGLKARRGVRPATLWLCRRVCREIGISSCLTSTGDSLKKVRAGGDSAGVPRRGLRCVGAAGAKGVLSPSDGLIVLVILPKMRAVGPSVR</sequence>
<organism evidence="1 2">
    <name type="scientific">Rhodonia placenta</name>
    <dbReference type="NCBI Taxonomy" id="104341"/>
    <lineage>
        <taxon>Eukaryota</taxon>
        <taxon>Fungi</taxon>
        <taxon>Dikarya</taxon>
        <taxon>Basidiomycota</taxon>
        <taxon>Agaricomycotina</taxon>
        <taxon>Agaricomycetes</taxon>
        <taxon>Polyporales</taxon>
        <taxon>Adustoporiaceae</taxon>
        <taxon>Rhodonia</taxon>
    </lineage>
</organism>
<proteinExistence type="predicted"/>
<evidence type="ECO:0000313" key="2">
    <source>
        <dbReference type="Proteomes" id="UP000639403"/>
    </source>
</evidence>